<organism evidence="3 4">
    <name type="scientific">Phycicoccus elongatus Lp2</name>
    <dbReference type="NCBI Taxonomy" id="1193181"/>
    <lineage>
        <taxon>Bacteria</taxon>
        <taxon>Bacillati</taxon>
        <taxon>Actinomycetota</taxon>
        <taxon>Actinomycetes</taxon>
        <taxon>Micrococcales</taxon>
        <taxon>Intrasporangiaceae</taxon>
        <taxon>Phycicoccus</taxon>
    </lineage>
</organism>
<sequence length="331" mass="35973">MNRQSSVNRGWVPRANTHHLLTRDRLLDPLAAHIRRTLKDRVSGGDAASQQEREDRIWRAPGERWFTPDDPIWWAHSDASIFVGGIAALLVQSLHPLAMAGVMGHSSFRDDPWRRLHITADHVAITTYAPVPDAERQVRIVNAVHKRVVGTAPDGRSYAASDPHLLTWVHVAETWAFLACYQRFGPKPLSPSDADAYVSSMAEIGARLGVPDPPRTVAALEGALAAYGPELEGTSDARETASFLLDDPPLRGPERWTYAALSAAAVATVPAWTREMLGRNASGARLKAGATAGHLAVKGLRAAMAHPAHEPHWQAELTRSDAPFSPRAAAP</sequence>
<dbReference type="EMBL" id="CAIZ01000090">
    <property type="protein sequence ID" value="CCH69560.1"/>
    <property type="molecule type" value="Genomic_DNA"/>
</dbReference>
<evidence type="ECO:0000313" key="3">
    <source>
        <dbReference type="EMBL" id="CCH69560.1"/>
    </source>
</evidence>
<dbReference type="Pfam" id="PF09995">
    <property type="entry name" value="MPAB_Lcp_cat"/>
    <property type="match status" value="1"/>
</dbReference>
<dbReference type="eggNOG" id="COG3662">
    <property type="taxonomic scope" value="Bacteria"/>
</dbReference>
<dbReference type="GO" id="GO:0016491">
    <property type="term" value="F:oxidoreductase activity"/>
    <property type="evidence" value="ECO:0007669"/>
    <property type="project" value="InterPro"/>
</dbReference>
<feature type="region of interest" description="Disordered" evidence="1">
    <location>
        <begin position="306"/>
        <end position="331"/>
    </location>
</feature>
<evidence type="ECO:0000259" key="2">
    <source>
        <dbReference type="Pfam" id="PF09995"/>
    </source>
</evidence>
<comment type="caution">
    <text evidence="3">The sequence shown here is derived from an EMBL/GenBank/DDBJ whole genome shotgun (WGS) entry which is preliminary data.</text>
</comment>
<dbReference type="AlphaFoldDB" id="N0E1D0"/>
<keyword evidence="4" id="KW-1185">Reference proteome</keyword>
<proteinExistence type="predicted"/>
<evidence type="ECO:0000313" key="4">
    <source>
        <dbReference type="Proteomes" id="UP000013167"/>
    </source>
</evidence>
<gene>
    <name evidence="3" type="ORF">BN10_230003</name>
</gene>
<dbReference type="PANTHER" id="PTHR36151">
    <property type="entry name" value="BLR2777 PROTEIN"/>
    <property type="match status" value="1"/>
</dbReference>
<protein>
    <recommendedName>
        <fullName evidence="2">ER-bound oxygenase mpaB/mpaB'/Rubber oxygenase catalytic domain-containing protein</fullName>
    </recommendedName>
</protein>
<dbReference type="PANTHER" id="PTHR36151:SF3">
    <property type="entry name" value="ER-BOUND OXYGENASE MPAB_MPAB'_RUBBER OXYGENASE CATALYTIC DOMAIN-CONTAINING PROTEIN"/>
    <property type="match status" value="1"/>
</dbReference>
<feature type="domain" description="ER-bound oxygenase mpaB/mpaB'/Rubber oxygenase catalytic" evidence="2">
    <location>
        <begin position="73"/>
        <end position="283"/>
    </location>
</feature>
<reference evidence="3 4" key="1">
    <citation type="journal article" date="2013" name="ISME J.">
        <title>A metabolic model for members of the genus Tetrasphaera involved in enhanced biological phosphorus removal.</title>
        <authorList>
            <person name="Kristiansen R."/>
            <person name="Nguyen H.T.T."/>
            <person name="Saunders A.M."/>
            <person name="Nielsen J.L."/>
            <person name="Wimmer R."/>
            <person name="Le V.Q."/>
            <person name="McIlroy S.J."/>
            <person name="Petrovski S."/>
            <person name="Seviour R.J."/>
            <person name="Calteau A."/>
            <person name="Nielsen K.L."/>
            <person name="Nielsen P.H."/>
        </authorList>
    </citation>
    <scope>NUCLEOTIDE SEQUENCE [LARGE SCALE GENOMIC DNA]</scope>
    <source>
        <strain evidence="3 4">Lp2</strain>
    </source>
</reference>
<dbReference type="InterPro" id="IPR018713">
    <property type="entry name" value="MPAB/Lcp_cat_dom"/>
</dbReference>
<accession>N0E1D0</accession>
<dbReference type="Proteomes" id="UP000013167">
    <property type="component" value="Unassembled WGS sequence"/>
</dbReference>
<dbReference type="HOGENOM" id="CLU_059206_0_0_11"/>
<evidence type="ECO:0000256" key="1">
    <source>
        <dbReference type="SAM" id="MobiDB-lite"/>
    </source>
</evidence>
<dbReference type="STRING" id="1193181.BN10_230003"/>
<name>N0E1D0_9MICO</name>